<protein>
    <recommendedName>
        <fullName evidence="10">Polymerase nucleotidyl transferase domain-containing protein</fullName>
    </recommendedName>
</protein>
<dbReference type="InterPro" id="IPR043519">
    <property type="entry name" value="NT_sf"/>
</dbReference>
<keyword evidence="12" id="KW-1185">Reference proteome</keyword>
<dbReference type="PANTHER" id="PTHR33571">
    <property type="entry name" value="SSL8005 PROTEIN"/>
    <property type="match status" value="1"/>
</dbReference>
<evidence type="ECO:0000256" key="8">
    <source>
        <dbReference type="ARBA" id="ARBA00022842"/>
    </source>
</evidence>
<comment type="caution">
    <text evidence="11">The sequence shown here is derived from an EMBL/GenBank/DDBJ whole genome shotgun (WGS) entry which is preliminary data.</text>
</comment>
<evidence type="ECO:0000256" key="3">
    <source>
        <dbReference type="ARBA" id="ARBA00022679"/>
    </source>
</evidence>
<evidence type="ECO:0000256" key="1">
    <source>
        <dbReference type="ARBA" id="ARBA00001946"/>
    </source>
</evidence>
<dbReference type="GO" id="GO:0016779">
    <property type="term" value="F:nucleotidyltransferase activity"/>
    <property type="evidence" value="ECO:0007669"/>
    <property type="project" value="UniProtKB-KW"/>
</dbReference>
<keyword evidence="8" id="KW-0460">Magnesium</keyword>
<dbReference type="GO" id="GO:0005524">
    <property type="term" value="F:ATP binding"/>
    <property type="evidence" value="ECO:0007669"/>
    <property type="project" value="UniProtKB-KW"/>
</dbReference>
<keyword evidence="7" id="KW-0067">ATP-binding</keyword>
<gene>
    <name evidence="11" type="ORF">CH341_19335</name>
</gene>
<evidence type="ECO:0000256" key="9">
    <source>
        <dbReference type="ARBA" id="ARBA00038276"/>
    </source>
</evidence>
<proteinExistence type="inferred from homology"/>
<keyword evidence="6" id="KW-0547">Nucleotide-binding</keyword>
<keyword evidence="3" id="KW-0808">Transferase</keyword>
<keyword evidence="5" id="KW-0479">Metal-binding</keyword>
<evidence type="ECO:0000256" key="5">
    <source>
        <dbReference type="ARBA" id="ARBA00022723"/>
    </source>
</evidence>
<dbReference type="InterPro" id="IPR052038">
    <property type="entry name" value="Type-VII_TA_antitoxin"/>
</dbReference>
<evidence type="ECO:0000256" key="7">
    <source>
        <dbReference type="ARBA" id="ARBA00022840"/>
    </source>
</evidence>
<keyword evidence="2" id="KW-1277">Toxin-antitoxin system</keyword>
<evidence type="ECO:0000313" key="11">
    <source>
        <dbReference type="EMBL" id="RAI42473.1"/>
    </source>
</evidence>
<organism evidence="11 12">
    <name type="scientific">Rhodoplanes roseus</name>
    <dbReference type="NCBI Taxonomy" id="29409"/>
    <lineage>
        <taxon>Bacteria</taxon>
        <taxon>Pseudomonadati</taxon>
        <taxon>Pseudomonadota</taxon>
        <taxon>Alphaproteobacteria</taxon>
        <taxon>Hyphomicrobiales</taxon>
        <taxon>Nitrobacteraceae</taxon>
        <taxon>Rhodoplanes</taxon>
    </lineage>
</organism>
<feature type="domain" description="Polymerase nucleotidyl transferase" evidence="10">
    <location>
        <begin position="59"/>
        <end position="136"/>
    </location>
</feature>
<name>A0A327KXM9_9BRAD</name>
<dbReference type="Gene3D" id="3.30.460.10">
    <property type="entry name" value="Beta Polymerase, domain 2"/>
    <property type="match status" value="1"/>
</dbReference>
<reference evidence="11 12" key="1">
    <citation type="submission" date="2017-07" db="EMBL/GenBank/DDBJ databases">
        <title>Draft Genome Sequences of Select Purple Nonsulfur Bacteria.</title>
        <authorList>
            <person name="Lasarre B."/>
            <person name="Mckinlay J.B."/>
        </authorList>
    </citation>
    <scope>NUCLEOTIDE SEQUENCE [LARGE SCALE GENOMIC DNA]</scope>
    <source>
        <strain evidence="11 12">DSM 5909</strain>
    </source>
</reference>
<dbReference type="SUPFAM" id="SSF81301">
    <property type="entry name" value="Nucleotidyltransferase"/>
    <property type="match status" value="1"/>
</dbReference>
<dbReference type="InterPro" id="IPR002934">
    <property type="entry name" value="Polymerase_NTP_transf_dom"/>
</dbReference>
<evidence type="ECO:0000256" key="4">
    <source>
        <dbReference type="ARBA" id="ARBA00022695"/>
    </source>
</evidence>
<sequence>MERCRGSTGPGGPRSDTPVVRGHWNARACRIMFQEPKIERVMSRDDIIQRIRARAEAVKAFGATALYIYGSRARGDGRTDSDLDVFVDFDPSRFSYVELVGLEDMLSRELELKVQLGTHDALHPLMKSRIEREAIRVL</sequence>
<comment type="similarity">
    <text evidence="9">Belongs to the MntA antitoxin family.</text>
</comment>
<evidence type="ECO:0000259" key="10">
    <source>
        <dbReference type="Pfam" id="PF01909"/>
    </source>
</evidence>
<dbReference type="CDD" id="cd05403">
    <property type="entry name" value="NT_KNTase_like"/>
    <property type="match status" value="1"/>
</dbReference>
<dbReference type="OrthoDB" id="559450at2"/>
<dbReference type="Proteomes" id="UP000249130">
    <property type="component" value="Unassembled WGS sequence"/>
</dbReference>
<evidence type="ECO:0000313" key="12">
    <source>
        <dbReference type="Proteomes" id="UP000249130"/>
    </source>
</evidence>
<dbReference type="GO" id="GO:0046872">
    <property type="term" value="F:metal ion binding"/>
    <property type="evidence" value="ECO:0007669"/>
    <property type="project" value="UniProtKB-KW"/>
</dbReference>
<accession>A0A327KXM9</accession>
<comment type="cofactor">
    <cofactor evidence="1">
        <name>Mg(2+)</name>
        <dbReference type="ChEBI" id="CHEBI:18420"/>
    </cofactor>
</comment>
<evidence type="ECO:0000256" key="6">
    <source>
        <dbReference type="ARBA" id="ARBA00022741"/>
    </source>
</evidence>
<dbReference type="Pfam" id="PF01909">
    <property type="entry name" value="NTP_transf_2"/>
    <property type="match status" value="1"/>
</dbReference>
<dbReference type="EMBL" id="NPEX01000151">
    <property type="protein sequence ID" value="RAI42473.1"/>
    <property type="molecule type" value="Genomic_DNA"/>
</dbReference>
<evidence type="ECO:0000256" key="2">
    <source>
        <dbReference type="ARBA" id="ARBA00022649"/>
    </source>
</evidence>
<dbReference type="AlphaFoldDB" id="A0A327KXM9"/>
<keyword evidence="4" id="KW-0548">Nucleotidyltransferase</keyword>
<dbReference type="PANTHER" id="PTHR33571:SF12">
    <property type="entry name" value="BSL3053 PROTEIN"/>
    <property type="match status" value="1"/>
</dbReference>